<evidence type="ECO:0000256" key="5">
    <source>
        <dbReference type="ARBA" id="ARBA00022741"/>
    </source>
</evidence>
<dbReference type="InterPro" id="IPR036621">
    <property type="entry name" value="Anticodon-bd_dom_sf"/>
</dbReference>
<keyword evidence="5 10" id="KW-0547">Nucleotide-binding</keyword>
<dbReference type="HAMAP" id="MF_01569">
    <property type="entry name" value="Pro_tRNA_synth_type1"/>
    <property type="match status" value="1"/>
</dbReference>
<evidence type="ECO:0000256" key="1">
    <source>
        <dbReference type="ARBA" id="ARBA00004496"/>
    </source>
</evidence>
<dbReference type="InterPro" id="IPR023717">
    <property type="entry name" value="Pro-tRNA-Synthase_IIa_type1"/>
</dbReference>
<evidence type="ECO:0000256" key="7">
    <source>
        <dbReference type="ARBA" id="ARBA00022917"/>
    </source>
</evidence>
<dbReference type="NCBIfam" id="NF006625">
    <property type="entry name" value="PRK09194.1"/>
    <property type="match status" value="1"/>
</dbReference>
<name>A0A172WDG4_BUCSC</name>
<comment type="similarity">
    <text evidence="10">Belongs to the class-II aminoacyl-tRNA synthetase family. ProS type 1 subfamily.</text>
</comment>
<dbReference type="GO" id="GO:0002161">
    <property type="term" value="F:aminoacyl-tRNA deacylase activity"/>
    <property type="evidence" value="ECO:0007669"/>
    <property type="project" value="InterPro"/>
</dbReference>
<dbReference type="Gene3D" id="3.30.930.10">
    <property type="entry name" value="Bira Bifunctional Protein, Domain 2"/>
    <property type="match status" value="2"/>
</dbReference>
<dbReference type="AlphaFoldDB" id="A0A172WDG4"/>
<dbReference type="InterPro" id="IPR007214">
    <property type="entry name" value="YbaK/aa-tRNA-synth-assoc-dom"/>
</dbReference>
<dbReference type="SUPFAM" id="SSF55826">
    <property type="entry name" value="YbaK/ProRS associated domain"/>
    <property type="match status" value="1"/>
</dbReference>
<feature type="domain" description="Aminoacyl-transfer RNA synthetases class-II family profile" evidence="11">
    <location>
        <begin position="33"/>
        <end position="464"/>
    </location>
</feature>
<dbReference type="PRINTS" id="PR01046">
    <property type="entry name" value="TRNASYNTHPRO"/>
</dbReference>
<dbReference type="InterPro" id="IPR006195">
    <property type="entry name" value="aa-tRNA-synth_II"/>
</dbReference>
<comment type="domain">
    <text evidence="10">Consists of three domains: the N-terminal catalytic domain, the editing domain and the C-terminal anticodon-binding domain.</text>
</comment>
<keyword evidence="3 10" id="KW-0963">Cytoplasm</keyword>
<sequence length="569" mass="64957">MRAKKYLFSTLRENPHYADSISHKLMIRAGIIRQSSSGIYTWLPTGLRILKNIKKIIKSEMQKINALEVQMPMLQSENLWKLSDRKKTYGAELFKISDRKNNNFVLGPTHEEIITNLVRNELKSYKQLPLLLYQIQTKFRDEIRPRFGVIRSREFIMKDAYSFHISSLSLNKTYNLIKNVYKKIFLKMKLNFHIVEADSKTMGGVKSHEFQALSSNGEDSIALSTKSNYAANIQVATSKRKVEKHTLNHIAKKNFLKTLPEMSNKCFASNMNTIKTILVKPKKNTNYDFIAILLRGDHTINESKLSKIKIISYPVIFASKIEILKLTGTTENFIGPIGLNIPILADFSVISLKNFTIGSNVTGKYFNNMNWNVNLSFPKIFDIRNVLEGDISPDGIGKLKILKSIEIGHIFQLGEKYSKTMKAQVQDHTGYKKFLKMGCYGIGVTRTVAAIIEQNNDDKGIIWPISVAPFKIAIVPINLYASKIVQNESKSLYYLFKNNNISVLLDDRNERSGKMLSDIELIGIPYIVIISENLLKENKVECRNRSKNTKIIVSKDDIIALIQEEIKIS</sequence>
<dbReference type="NCBIfam" id="TIGR00409">
    <property type="entry name" value="proS_fam_II"/>
    <property type="match status" value="1"/>
</dbReference>
<evidence type="ECO:0000256" key="3">
    <source>
        <dbReference type="ARBA" id="ARBA00022490"/>
    </source>
</evidence>
<dbReference type="OrthoDB" id="9809052at2"/>
<keyword evidence="4 10" id="KW-0436">Ligase</keyword>
<dbReference type="InterPro" id="IPR033730">
    <property type="entry name" value="ProRS_core_prok"/>
</dbReference>
<dbReference type="EC" id="6.1.1.15" evidence="10"/>
<dbReference type="EMBL" id="CP011299">
    <property type="protein sequence ID" value="ANF17014.1"/>
    <property type="molecule type" value="Genomic_DNA"/>
</dbReference>
<dbReference type="InterPro" id="IPR044140">
    <property type="entry name" value="ProRS_anticodon_short"/>
</dbReference>
<dbReference type="GO" id="GO:0004827">
    <property type="term" value="F:proline-tRNA ligase activity"/>
    <property type="evidence" value="ECO:0007669"/>
    <property type="project" value="UniProtKB-UniRule"/>
</dbReference>
<dbReference type="CDD" id="cd00779">
    <property type="entry name" value="ProRS_core_prok"/>
    <property type="match status" value="1"/>
</dbReference>
<dbReference type="PROSITE" id="PS50862">
    <property type="entry name" value="AA_TRNA_LIGASE_II"/>
    <property type="match status" value="1"/>
</dbReference>
<evidence type="ECO:0000256" key="10">
    <source>
        <dbReference type="HAMAP-Rule" id="MF_01569"/>
    </source>
</evidence>
<dbReference type="GO" id="GO:0005829">
    <property type="term" value="C:cytosol"/>
    <property type="evidence" value="ECO:0007669"/>
    <property type="project" value="TreeGrafter"/>
</dbReference>
<dbReference type="InterPro" id="IPR002314">
    <property type="entry name" value="aa-tRNA-synt_IIb"/>
</dbReference>
<dbReference type="InterPro" id="IPR004154">
    <property type="entry name" value="Anticodon-bd"/>
</dbReference>
<keyword evidence="13" id="KW-1185">Reference proteome</keyword>
<dbReference type="PANTHER" id="PTHR42753:SF2">
    <property type="entry name" value="PROLINE--TRNA LIGASE"/>
    <property type="match status" value="1"/>
</dbReference>
<evidence type="ECO:0000259" key="11">
    <source>
        <dbReference type="PROSITE" id="PS50862"/>
    </source>
</evidence>
<dbReference type="Pfam" id="PF03129">
    <property type="entry name" value="HGTP_anticodon"/>
    <property type="match status" value="1"/>
</dbReference>
<dbReference type="SUPFAM" id="SSF52954">
    <property type="entry name" value="Class II aaRS ABD-related"/>
    <property type="match status" value="1"/>
</dbReference>
<gene>
    <name evidence="10" type="primary">proS</name>
    <name evidence="12" type="ORF">XW81_01120</name>
</gene>
<dbReference type="Gene3D" id="3.40.50.800">
    <property type="entry name" value="Anticodon-binding domain"/>
    <property type="match status" value="1"/>
</dbReference>
<dbReference type="InterPro" id="IPR004500">
    <property type="entry name" value="Pro-tRNA-synth_IIa_bac-type"/>
</dbReference>
<proteinExistence type="inferred from homology"/>
<evidence type="ECO:0000256" key="8">
    <source>
        <dbReference type="ARBA" id="ARBA00023146"/>
    </source>
</evidence>
<evidence type="ECO:0000256" key="9">
    <source>
        <dbReference type="ARBA" id="ARBA00047671"/>
    </source>
</evidence>
<dbReference type="SUPFAM" id="SSF55681">
    <property type="entry name" value="Class II aaRS and biotin synthetases"/>
    <property type="match status" value="1"/>
</dbReference>
<dbReference type="InterPro" id="IPR050062">
    <property type="entry name" value="Pro-tRNA_synthetase"/>
</dbReference>
<evidence type="ECO:0000256" key="2">
    <source>
        <dbReference type="ARBA" id="ARBA00011738"/>
    </source>
</evidence>
<keyword evidence="7 10" id="KW-0648">Protein biosynthesis</keyword>
<keyword evidence="6 10" id="KW-0067">ATP-binding</keyword>
<accession>A0A172WDG4</accession>
<dbReference type="InterPro" id="IPR045864">
    <property type="entry name" value="aa-tRNA-synth_II/BPL/LPL"/>
</dbReference>
<organism evidence="12 13">
    <name type="scientific">Buchnera aphidicola subsp. Schlechtendalia chinensis</name>
    <dbReference type="NCBI Taxonomy" id="118110"/>
    <lineage>
        <taxon>Bacteria</taxon>
        <taxon>Pseudomonadati</taxon>
        <taxon>Pseudomonadota</taxon>
        <taxon>Gammaproteobacteria</taxon>
        <taxon>Enterobacterales</taxon>
        <taxon>Erwiniaceae</taxon>
        <taxon>Buchnera</taxon>
    </lineage>
</organism>
<evidence type="ECO:0000313" key="12">
    <source>
        <dbReference type="EMBL" id="ANF17014.1"/>
    </source>
</evidence>
<dbReference type="PANTHER" id="PTHR42753">
    <property type="entry name" value="MITOCHONDRIAL RIBOSOME PROTEIN L39/PROLYL-TRNA LIGASE FAMILY MEMBER"/>
    <property type="match status" value="1"/>
</dbReference>
<dbReference type="GO" id="GO:0006433">
    <property type="term" value="P:prolyl-tRNA aminoacylation"/>
    <property type="evidence" value="ECO:0007669"/>
    <property type="project" value="UniProtKB-UniRule"/>
</dbReference>
<dbReference type="Pfam" id="PF04073">
    <property type="entry name" value="tRNA_edit"/>
    <property type="match status" value="1"/>
</dbReference>
<dbReference type="STRING" id="118110.XW81_01120"/>
<evidence type="ECO:0000313" key="13">
    <source>
        <dbReference type="Proteomes" id="UP000077654"/>
    </source>
</evidence>
<dbReference type="InterPro" id="IPR036754">
    <property type="entry name" value="YbaK/aa-tRNA-synt-asso_dom_sf"/>
</dbReference>
<comment type="subunit">
    <text evidence="2 10">Homodimer.</text>
</comment>
<comment type="catalytic activity">
    <reaction evidence="9 10">
        <text>tRNA(Pro) + L-proline + ATP = L-prolyl-tRNA(Pro) + AMP + diphosphate</text>
        <dbReference type="Rhea" id="RHEA:14305"/>
        <dbReference type="Rhea" id="RHEA-COMP:9700"/>
        <dbReference type="Rhea" id="RHEA-COMP:9702"/>
        <dbReference type="ChEBI" id="CHEBI:30616"/>
        <dbReference type="ChEBI" id="CHEBI:33019"/>
        <dbReference type="ChEBI" id="CHEBI:60039"/>
        <dbReference type="ChEBI" id="CHEBI:78442"/>
        <dbReference type="ChEBI" id="CHEBI:78532"/>
        <dbReference type="ChEBI" id="CHEBI:456215"/>
        <dbReference type="EC" id="6.1.1.15"/>
    </reaction>
</comment>
<comment type="function">
    <text evidence="10">Catalyzes the attachment of proline to tRNA(Pro) in a two-step reaction: proline is first activated by ATP to form Pro-AMP and then transferred to the acceptor end of tRNA(Pro). As ProRS can inadvertently accommodate and process non-cognate amino acids such as alanine and cysteine, to avoid such errors it has two additional distinct editing activities against alanine. One activity is designated as 'pretransfer' editing and involves the tRNA(Pro)-independent hydrolysis of activated Ala-AMP. The other activity is designated 'posttransfer' editing and involves deacylation of mischarged Ala-tRNA(Pro). The misacylated Cys-tRNA(Pro) is not edited by ProRS.</text>
</comment>
<keyword evidence="8 10" id="KW-0030">Aminoacyl-tRNA synthetase</keyword>
<dbReference type="RefSeq" id="WP_075474099.1">
    <property type="nucleotide sequence ID" value="NZ_CP011299.1"/>
</dbReference>
<dbReference type="InterPro" id="IPR002316">
    <property type="entry name" value="Pro-tRNA-ligase_IIa"/>
</dbReference>
<dbReference type="Proteomes" id="UP000077654">
    <property type="component" value="Chromosome"/>
</dbReference>
<reference evidence="12 13" key="1">
    <citation type="submission" date="2015-04" db="EMBL/GenBank/DDBJ databases">
        <title>Buchnera aphidicola assembly.</title>
        <authorList>
            <person name="Zhang Y."/>
        </authorList>
    </citation>
    <scope>NUCLEOTIDE SEQUENCE [LARGE SCALE GENOMIC DNA]</scope>
    <source>
        <strain evidence="12 13">SC</strain>
    </source>
</reference>
<protein>
    <recommendedName>
        <fullName evidence="10">Proline--tRNA ligase</fullName>
        <ecNumber evidence="10">6.1.1.15</ecNumber>
    </recommendedName>
    <alternativeName>
        <fullName evidence="10">Prolyl-tRNA synthetase</fullName>
        <shortName evidence="10">ProRS</shortName>
    </alternativeName>
</protein>
<dbReference type="PATRIC" id="fig|118110.3.peg.228"/>
<evidence type="ECO:0000256" key="6">
    <source>
        <dbReference type="ARBA" id="ARBA00022840"/>
    </source>
</evidence>
<dbReference type="CDD" id="cd00861">
    <property type="entry name" value="ProRS_anticodon_short"/>
    <property type="match status" value="1"/>
</dbReference>
<dbReference type="Pfam" id="PF00587">
    <property type="entry name" value="tRNA-synt_2b"/>
    <property type="match status" value="1"/>
</dbReference>
<evidence type="ECO:0000256" key="4">
    <source>
        <dbReference type="ARBA" id="ARBA00022598"/>
    </source>
</evidence>
<dbReference type="GO" id="GO:0005524">
    <property type="term" value="F:ATP binding"/>
    <property type="evidence" value="ECO:0007669"/>
    <property type="project" value="UniProtKB-UniRule"/>
</dbReference>
<comment type="subcellular location">
    <subcellularLocation>
        <location evidence="1 10">Cytoplasm</location>
    </subcellularLocation>
</comment>